<keyword evidence="4" id="KW-1185">Reference proteome</keyword>
<dbReference type="AlphaFoldDB" id="A0A1E8FJF5"/>
<organism evidence="3 4">
    <name type="scientific">Alteromonas lipolytica</name>
    <dbReference type="NCBI Taxonomy" id="1856405"/>
    <lineage>
        <taxon>Bacteria</taxon>
        <taxon>Pseudomonadati</taxon>
        <taxon>Pseudomonadota</taxon>
        <taxon>Gammaproteobacteria</taxon>
        <taxon>Alteromonadales</taxon>
        <taxon>Alteromonadaceae</taxon>
        <taxon>Alteromonas/Salinimonas group</taxon>
        <taxon>Alteromonas</taxon>
    </lineage>
</organism>
<evidence type="ECO:0000313" key="4">
    <source>
        <dbReference type="Proteomes" id="UP000176037"/>
    </source>
</evidence>
<dbReference type="Pfam" id="PF11127">
    <property type="entry name" value="YgaP-like_TM"/>
    <property type="match status" value="1"/>
</dbReference>
<dbReference type="EMBL" id="MJIC01000004">
    <property type="protein sequence ID" value="OFI36054.1"/>
    <property type="molecule type" value="Genomic_DNA"/>
</dbReference>
<keyword evidence="1" id="KW-0472">Membrane</keyword>
<feature type="domain" description="Inner membrane protein YgaP-like transmembrane" evidence="2">
    <location>
        <begin position="1"/>
        <end position="60"/>
    </location>
</feature>
<evidence type="ECO:0000313" key="3">
    <source>
        <dbReference type="EMBL" id="OFI36054.1"/>
    </source>
</evidence>
<dbReference type="InterPro" id="IPR021309">
    <property type="entry name" value="YgaP-like_TM"/>
</dbReference>
<dbReference type="OrthoDB" id="9804804at2"/>
<accession>A0A1E8FJF5</accession>
<feature type="transmembrane region" description="Helical" evidence="1">
    <location>
        <begin position="33"/>
        <end position="53"/>
    </location>
</feature>
<evidence type="ECO:0000256" key="1">
    <source>
        <dbReference type="SAM" id="Phobius"/>
    </source>
</evidence>
<evidence type="ECO:0000259" key="2">
    <source>
        <dbReference type="Pfam" id="PF11127"/>
    </source>
</evidence>
<dbReference type="Proteomes" id="UP000176037">
    <property type="component" value="Unassembled WGS sequence"/>
</dbReference>
<reference evidence="3 4" key="1">
    <citation type="submission" date="2016-09" db="EMBL/GenBank/DDBJ databases">
        <title>Alteromonas lipolytica, a new species isolated from sea water.</title>
        <authorList>
            <person name="Wu Y.-H."/>
            <person name="Cheng H."/>
            <person name="Xu X.-W."/>
        </authorList>
    </citation>
    <scope>NUCLEOTIDE SEQUENCE [LARGE SCALE GENOMIC DNA]</scope>
    <source>
        <strain evidence="3 4">JW12</strain>
    </source>
</reference>
<keyword evidence="1" id="KW-0812">Transmembrane</keyword>
<protein>
    <recommendedName>
        <fullName evidence="2">Inner membrane protein YgaP-like transmembrane domain-containing protein</fullName>
    </recommendedName>
</protein>
<proteinExistence type="predicted"/>
<feature type="transmembrane region" description="Helical" evidence="1">
    <location>
        <begin position="12"/>
        <end position="27"/>
    </location>
</feature>
<keyword evidence="1" id="KW-1133">Transmembrane helix</keyword>
<dbReference type="STRING" id="1856405.BFC17_10290"/>
<comment type="caution">
    <text evidence="3">The sequence shown here is derived from an EMBL/GenBank/DDBJ whole genome shotgun (WGS) entry which is preliminary data.</text>
</comment>
<gene>
    <name evidence="3" type="ORF">BFC17_10290</name>
</gene>
<dbReference type="RefSeq" id="WP_070174897.1">
    <property type="nucleotide sequence ID" value="NZ_BMJR01000004.1"/>
</dbReference>
<sequence length="61" mass="6604">MIANVGGIDKVARVVLGLLIISAGVYYQSWWGVIGVVLLLTGIINFCPLYLPFGISSHKKE</sequence>
<name>A0A1E8FJF5_9ALTE</name>